<comment type="cofactor">
    <cofactor evidence="1">
        <name>FAD</name>
        <dbReference type="ChEBI" id="CHEBI:57692"/>
    </cofactor>
</comment>
<dbReference type="InterPro" id="IPR051209">
    <property type="entry name" value="FAD-bind_Monooxygenase_sf"/>
</dbReference>
<dbReference type="Proteomes" id="UP001610446">
    <property type="component" value="Unassembled WGS sequence"/>
</dbReference>
<evidence type="ECO:0000256" key="5">
    <source>
        <dbReference type="ARBA" id="ARBA00023002"/>
    </source>
</evidence>
<evidence type="ECO:0000313" key="7">
    <source>
        <dbReference type="Proteomes" id="UP001610446"/>
    </source>
</evidence>
<evidence type="ECO:0008006" key="8">
    <source>
        <dbReference type="Google" id="ProtNLM"/>
    </source>
</evidence>
<name>A0ABR4JUL5_9EURO</name>
<evidence type="ECO:0000256" key="1">
    <source>
        <dbReference type="ARBA" id="ARBA00001974"/>
    </source>
</evidence>
<keyword evidence="5" id="KW-0560">Oxidoreductase</keyword>
<dbReference type="InterPro" id="IPR036188">
    <property type="entry name" value="FAD/NAD-bd_sf"/>
</dbReference>
<organism evidence="6 7">
    <name type="scientific">Aspergillus pseudoustus</name>
    <dbReference type="NCBI Taxonomy" id="1810923"/>
    <lineage>
        <taxon>Eukaryota</taxon>
        <taxon>Fungi</taxon>
        <taxon>Dikarya</taxon>
        <taxon>Ascomycota</taxon>
        <taxon>Pezizomycotina</taxon>
        <taxon>Eurotiomycetes</taxon>
        <taxon>Eurotiomycetidae</taxon>
        <taxon>Eurotiales</taxon>
        <taxon>Aspergillaceae</taxon>
        <taxon>Aspergillus</taxon>
        <taxon>Aspergillus subgen. Nidulantes</taxon>
    </lineage>
</organism>
<comment type="caution">
    <text evidence="6">The sequence shown here is derived from an EMBL/GenBank/DDBJ whole genome shotgun (WGS) entry which is preliminary data.</text>
</comment>
<gene>
    <name evidence="6" type="ORF">BJY01DRAFT_235534</name>
</gene>
<dbReference type="InterPro" id="IPR020946">
    <property type="entry name" value="Flavin_mOase-like"/>
</dbReference>
<dbReference type="EMBL" id="JBFXLU010000087">
    <property type="protein sequence ID" value="KAL2843694.1"/>
    <property type="molecule type" value="Genomic_DNA"/>
</dbReference>
<evidence type="ECO:0000256" key="4">
    <source>
        <dbReference type="ARBA" id="ARBA00022827"/>
    </source>
</evidence>
<evidence type="ECO:0000256" key="2">
    <source>
        <dbReference type="ARBA" id="ARBA00010139"/>
    </source>
</evidence>
<dbReference type="Pfam" id="PF00743">
    <property type="entry name" value="FMO-like"/>
    <property type="match status" value="1"/>
</dbReference>
<evidence type="ECO:0000313" key="6">
    <source>
        <dbReference type="EMBL" id="KAL2843694.1"/>
    </source>
</evidence>
<reference evidence="6 7" key="1">
    <citation type="submission" date="2024-07" db="EMBL/GenBank/DDBJ databases">
        <title>Section-level genome sequencing and comparative genomics of Aspergillus sections Usti and Cavernicolus.</title>
        <authorList>
            <consortium name="Lawrence Berkeley National Laboratory"/>
            <person name="Nybo J.L."/>
            <person name="Vesth T.C."/>
            <person name="Theobald S."/>
            <person name="Frisvad J.C."/>
            <person name="Larsen T.O."/>
            <person name="Kjaerboelling I."/>
            <person name="Rothschild-Mancinelli K."/>
            <person name="Lyhne E.K."/>
            <person name="Kogle M.E."/>
            <person name="Barry K."/>
            <person name="Clum A."/>
            <person name="Na H."/>
            <person name="Ledsgaard L."/>
            <person name="Lin J."/>
            <person name="Lipzen A."/>
            <person name="Kuo A."/>
            <person name="Riley R."/>
            <person name="Mondo S."/>
            <person name="Labutti K."/>
            <person name="Haridas S."/>
            <person name="Pangalinan J."/>
            <person name="Salamov A.A."/>
            <person name="Simmons B.A."/>
            <person name="Magnuson J.K."/>
            <person name="Chen J."/>
            <person name="Drula E."/>
            <person name="Henrissat B."/>
            <person name="Wiebenga A."/>
            <person name="Lubbers R.J."/>
            <person name="Gomes A.C."/>
            <person name="Makela M.R."/>
            <person name="Stajich J."/>
            <person name="Grigoriev I.V."/>
            <person name="Mortensen U.H."/>
            <person name="De Vries R.P."/>
            <person name="Baker S.E."/>
            <person name="Andersen M.R."/>
        </authorList>
    </citation>
    <scope>NUCLEOTIDE SEQUENCE [LARGE SCALE GENOMIC DNA]</scope>
    <source>
        <strain evidence="6 7">CBS 123904</strain>
    </source>
</reference>
<dbReference type="SUPFAM" id="SSF51905">
    <property type="entry name" value="FAD/NAD(P)-binding domain"/>
    <property type="match status" value="3"/>
</dbReference>
<keyword evidence="7" id="KW-1185">Reference proteome</keyword>
<keyword evidence="3" id="KW-0285">Flavoprotein</keyword>
<dbReference type="PANTHER" id="PTHR42877:SF11">
    <property type="entry name" value="MONOOXYGENASE, PUTATIVE (AFU_ORTHOLOGUE AFUA_6G13790)-RELATED"/>
    <property type="match status" value="1"/>
</dbReference>
<evidence type="ECO:0000256" key="3">
    <source>
        <dbReference type="ARBA" id="ARBA00022630"/>
    </source>
</evidence>
<comment type="similarity">
    <text evidence="2">Belongs to the FAD-binding monooxygenase family.</text>
</comment>
<keyword evidence="4" id="KW-0274">FAD</keyword>
<dbReference type="Gene3D" id="3.50.50.60">
    <property type="entry name" value="FAD/NAD(P)-binding domain"/>
    <property type="match status" value="2"/>
</dbReference>
<proteinExistence type="inferred from homology"/>
<accession>A0ABR4JUL5</accession>
<dbReference type="PANTHER" id="PTHR42877">
    <property type="entry name" value="L-ORNITHINE N(5)-MONOOXYGENASE-RELATED"/>
    <property type="match status" value="1"/>
</dbReference>
<sequence>MQLPTIPASADQRPANWVPILEQPSRAPRKLRLVCIGAGFAGLILAHRIKYDWKMDDIIDLQIYEKNADIDVYVFPFEPNPNWSSFYAGSHEIWQYMKATAVKWKLEQFVQLDTRVTDTTWSEDAGKWLVKVERDGKTISDECDVLVNASGFLNKWTWPNIEGLHDFQGKLLHTANWDESYDWDGKRVAVIGNGSSAIQLVPEMQRTAKSLVNYIRNPTWIGAQFLQEYSEDGKLVYSEEKKRQFREDPESFFQMRKKIEHGFNTLFTSMVNGTPEQKLMDESYKQIMHNTLKNDAELIERMVPKFNVGCRRLTPGTGYLEALQAHNSRVMWSPIVRVTEKGILTEQGEEEFDLIVTATGFDVSFRPSWNLVGRKGRSLQTEWSEEPKSYFGVCAADHPNYFIYCGPGAPVAHGVLMGSMDAMTAYILRWCRKIAEENIKAMAVKPHVVDALFVWSQELLKRTVWAGDCRSWYKNGKHQGTIPALHAGSVIHYRECLDEIRGEDFDIDYRSANEFQYLGNGFTHRDTNEGDLSFYMTQ</sequence>
<protein>
    <recommendedName>
        <fullName evidence="8">FAD/NAD(P)-binding domain-containing protein</fullName>
    </recommendedName>
</protein>